<accession>A0A8T2AT92</accession>
<dbReference type="EMBL" id="JAEFBJ010000009">
    <property type="protein sequence ID" value="KAG7575036.1"/>
    <property type="molecule type" value="Genomic_DNA"/>
</dbReference>
<keyword evidence="2" id="KW-0809">Transit peptide</keyword>
<dbReference type="GO" id="GO:0006397">
    <property type="term" value="P:mRNA processing"/>
    <property type="evidence" value="ECO:0007669"/>
    <property type="project" value="UniProtKB-KW"/>
</dbReference>
<reference evidence="5 6" key="1">
    <citation type="submission" date="2020-12" db="EMBL/GenBank/DDBJ databases">
        <title>Concerted genomic and epigenomic changes stabilize Arabidopsis allopolyploids.</title>
        <authorList>
            <person name="Chen Z."/>
        </authorList>
    </citation>
    <scope>NUCLEOTIDE SEQUENCE [LARGE SCALE GENOMIC DNA]</scope>
    <source>
        <strain evidence="5">As9502</strain>
        <tissue evidence="5">Leaf</tissue>
    </source>
</reference>
<sequence>MAMLSHRLRQALITANSSFNRYVSLTPSSLAPPPAEFPRVAPMSLFPTGAPMRNFSKKLYRNGDIITKDTVLFKGCDYNHWLITMDFGLVERPSPEETVSTNEGPSPEPEEMVSTYERPSPEEMVSTYERTCASVLGISLEEAKAKIYACSTTTYHGFQAVMTEEESEKFRGVPGVLFILPDCYLDPVNKTYGGDVYKNGVIEPRPSPLDGGSSQGKLD</sequence>
<dbReference type="PANTHER" id="PTHR31346">
    <property type="entry name" value="MULTIPLE ORGANELLAR RNA EDITING FACTOR 2, CHLOROPLASTIC-RELATED-RELATED"/>
    <property type="match status" value="1"/>
</dbReference>
<dbReference type="GO" id="GO:0080156">
    <property type="term" value="P:mitochondrial mRNA modification"/>
    <property type="evidence" value="ECO:0007669"/>
    <property type="project" value="TreeGrafter"/>
</dbReference>
<dbReference type="GO" id="GO:0005739">
    <property type="term" value="C:mitochondrion"/>
    <property type="evidence" value="ECO:0007669"/>
    <property type="project" value="TreeGrafter"/>
</dbReference>
<dbReference type="InterPro" id="IPR054059">
    <property type="entry name" value="MORF/ORRM1/DAG-like_MORF"/>
</dbReference>
<dbReference type="InterPro" id="IPR039206">
    <property type="entry name" value="MORF/ORRM1/DAG-like"/>
</dbReference>
<evidence type="ECO:0000313" key="5">
    <source>
        <dbReference type="EMBL" id="KAG7575036.1"/>
    </source>
</evidence>
<name>A0A8T2AT92_ARASU</name>
<feature type="region of interest" description="Disordered" evidence="3">
    <location>
        <begin position="199"/>
        <end position="219"/>
    </location>
</feature>
<comment type="caution">
    <text evidence="5">The sequence shown here is derived from an EMBL/GenBank/DDBJ whole genome shotgun (WGS) entry which is preliminary data.</text>
</comment>
<organism evidence="5 6">
    <name type="scientific">Arabidopsis suecica</name>
    <name type="common">Swedish thale-cress</name>
    <name type="synonym">Cardaminopsis suecica</name>
    <dbReference type="NCBI Taxonomy" id="45249"/>
    <lineage>
        <taxon>Eukaryota</taxon>
        <taxon>Viridiplantae</taxon>
        <taxon>Streptophyta</taxon>
        <taxon>Embryophyta</taxon>
        <taxon>Tracheophyta</taxon>
        <taxon>Spermatophyta</taxon>
        <taxon>Magnoliopsida</taxon>
        <taxon>eudicotyledons</taxon>
        <taxon>Gunneridae</taxon>
        <taxon>Pentapetalae</taxon>
        <taxon>rosids</taxon>
        <taxon>malvids</taxon>
        <taxon>Brassicales</taxon>
        <taxon>Brassicaceae</taxon>
        <taxon>Camelineae</taxon>
        <taxon>Arabidopsis</taxon>
    </lineage>
</organism>
<keyword evidence="1" id="KW-0507">mRNA processing</keyword>
<feature type="domain" description="MORF/ORRM1/DAG-like MORF" evidence="4">
    <location>
        <begin position="117"/>
        <end position="195"/>
    </location>
</feature>
<dbReference type="OrthoDB" id="1706674at2759"/>
<dbReference type="Proteomes" id="UP000694251">
    <property type="component" value="Chromosome 9"/>
</dbReference>
<evidence type="ECO:0000256" key="3">
    <source>
        <dbReference type="SAM" id="MobiDB-lite"/>
    </source>
</evidence>
<evidence type="ECO:0000256" key="2">
    <source>
        <dbReference type="ARBA" id="ARBA00022946"/>
    </source>
</evidence>
<dbReference type="PANTHER" id="PTHR31346:SF5">
    <property type="entry name" value="MULTIPLE ORGANELLAR RNA EDITING FACTOR 1, MITOCHONDRIAL"/>
    <property type="match status" value="1"/>
</dbReference>
<evidence type="ECO:0000256" key="1">
    <source>
        <dbReference type="ARBA" id="ARBA00022664"/>
    </source>
</evidence>
<proteinExistence type="predicted"/>
<protein>
    <recommendedName>
        <fullName evidence="4">MORF/ORRM1/DAG-like MORF domain-containing protein</fullName>
    </recommendedName>
</protein>
<feature type="region of interest" description="Disordered" evidence="3">
    <location>
        <begin position="93"/>
        <end position="121"/>
    </location>
</feature>
<dbReference type="GO" id="GO:0016554">
    <property type="term" value="P:cytidine to uridine editing"/>
    <property type="evidence" value="ECO:0007669"/>
    <property type="project" value="InterPro"/>
</dbReference>
<dbReference type="Pfam" id="PF21864">
    <property type="entry name" value="MORF_dom"/>
    <property type="match status" value="1"/>
</dbReference>
<keyword evidence="6" id="KW-1185">Reference proteome</keyword>
<evidence type="ECO:0000313" key="6">
    <source>
        <dbReference type="Proteomes" id="UP000694251"/>
    </source>
</evidence>
<dbReference type="AlphaFoldDB" id="A0A8T2AT92"/>
<evidence type="ECO:0000259" key="4">
    <source>
        <dbReference type="Pfam" id="PF21864"/>
    </source>
</evidence>
<gene>
    <name evidence="5" type="ORF">ISN44_As09g031770</name>
</gene>